<dbReference type="SUPFAM" id="SSF53041">
    <property type="entry name" value="Resolvase-like"/>
    <property type="match status" value="1"/>
</dbReference>
<gene>
    <name evidence="4" type="ORF">K1Y79_12760</name>
</gene>
<accession>A0ABS7GD39</accession>
<keyword evidence="2" id="KW-0233">DNA recombination</keyword>
<reference evidence="4 5" key="1">
    <citation type="submission" date="2021-08" db="EMBL/GenBank/DDBJ databases">
        <title>The genome sequence of Chitinophaga sp. B61.</title>
        <authorList>
            <person name="Zhang X."/>
        </authorList>
    </citation>
    <scope>NUCLEOTIDE SEQUENCE [LARGE SCALE GENOMIC DNA]</scope>
    <source>
        <strain evidence="4 5">B61</strain>
    </source>
</reference>
<dbReference type="CDD" id="cd00338">
    <property type="entry name" value="Ser_Recombinase"/>
    <property type="match status" value="1"/>
</dbReference>
<dbReference type="EMBL" id="JAICCF010000002">
    <property type="protein sequence ID" value="MBW8685200.1"/>
    <property type="molecule type" value="Genomic_DNA"/>
</dbReference>
<evidence type="ECO:0000313" key="4">
    <source>
        <dbReference type="EMBL" id="MBW8685200.1"/>
    </source>
</evidence>
<evidence type="ECO:0000313" key="5">
    <source>
        <dbReference type="Proteomes" id="UP000812961"/>
    </source>
</evidence>
<keyword evidence="1" id="KW-0238">DNA-binding</keyword>
<evidence type="ECO:0000259" key="3">
    <source>
        <dbReference type="PROSITE" id="PS51736"/>
    </source>
</evidence>
<proteinExistence type="predicted"/>
<sequence length="535" mass="61234">MSNLNAFSQFGNYSKTKAPKVSHQAAIVYTRVSSKEQADHNLSLDVQRKAIEDFAQRSDLNIIGYFGGTYESAKTDGRKEFTRMLEFIKKHKGKVSHVLVYTLDRFSRTGGAAIKLAEELREKYGVTVYAVTQPADTSNPSGVLQQSIHFIFSQYDNQLRKQRAIAGMKEKFDKGIWVTKPPQGYDIVRTNGQRKIVVNEVGKKLRKAFIWKAKGIKNEEIISRLRAMGVKMYKQQLTKIFKRPFYCGVINHGLLEGKIVEGNHEKLISKEIFLKVNDMHQSSGGYGVPHKKEQDEVPLKIFIKCDTCSQPFTGYVVKAKGLWYYKCRTEGCKCNKSAKRMHELFGQLLHQYRVDNTLIESLKSALLDEYNEINKEGLEQQVFLNNQLKEVNTKIDNLEESRYVLKEISQETFDKFHPRYIKEQEIIVKQLATCTQSISNPEEAIEQALLLSYKLPLVWSSSDTGMKEKLQKLIFPDGIVYDRKNESFRTPKVNTIFSRIAHLSGNSPENEKGTNHTCDDLSLLAEKEGFEPPDL</sequence>
<dbReference type="Pfam" id="PF00239">
    <property type="entry name" value="Resolvase"/>
    <property type="match status" value="1"/>
</dbReference>
<dbReference type="Gene3D" id="3.90.1750.20">
    <property type="entry name" value="Putative Large Serine Recombinase, Chain B, Domain 2"/>
    <property type="match status" value="1"/>
</dbReference>
<feature type="domain" description="Resolvase/invertase-type recombinase catalytic" evidence="3">
    <location>
        <begin position="25"/>
        <end position="175"/>
    </location>
</feature>
<dbReference type="Pfam" id="PF07508">
    <property type="entry name" value="Recombinase"/>
    <property type="match status" value="1"/>
</dbReference>
<dbReference type="InterPro" id="IPR036162">
    <property type="entry name" value="Resolvase-like_N_sf"/>
</dbReference>
<dbReference type="InterPro" id="IPR011109">
    <property type="entry name" value="DNA_bind_recombinase_dom"/>
</dbReference>
<dbReference type="SMART" id="SM00857">
    <property type="entry name" value="Resolvase"/>
    <property type="match status" value="1"/>
</dbReference>
<dbReference type="Gene3D" id="3.40.50.1390">
    <property type="entry name" value="Resolvase, N-terminal catalytic domain"/>
    <property type="match status" value="1"/>
</dbReference>
<protein>
    <submittedName>
        <fullName evidence="4">Recombinase family protein</fullName>
    </submittedName>
</protein>
<organism evidence="4 5">
    <name type="scientific">Chitinophaga rhizophila</name>
    <dbReference type="NCBI Taxonomy" id="2866212"/>
    <lineage>
        <taxon>Bacteria</taxon>
        <taxon>Pseudomonadati</taxon>
        <taxon>Bacteroidota</taxon>
        <taxon>Chitinophagia</taxon>
        <taxon>Chitinophagales</taxon>
        <taxon>Chitinophagaceae</taxon>
        <taxon>Chitinophaga</taxon>
    </lineage>
</organism>
<dbReference type="PROSITE" id="PS51736">
    <property type="entry name" value="RECOMBINASES_3"/>
    <property type="match status" value="1"/>
</dbReference>
<dbReference type="RefSeq" id="WP_220250417.1">
    <property type="nucleotide sequence ID" value="NZ_JAICCF010000002.1"/>
</dbReference>
<dbReference type="Proteomes" id="UP000812961">
    <property type="component" value="Unassembled WGS sequence"/>
</dbReference>
<comment type="caution">
    <text evidence="4">The sequence shown here is derived from an EMBL/GenBank/DDBJ whole genome shotgun (WGS) entry which is preliminary data.</text>
</comment>
<evidence type="ECO:0000256" key="1">
    <source>
        <dbReference type="ARBA" id="ARBA00023125"/>
    </source>
</evidence>
<dbReference type="PANTHER" id="PTHR30461">
    <property type="entry name" value="DNA-INVERTASE FROM LAMBDOID PROPHAGE"/>
    <property type="match status" value="1"/>
</dbReference>
<name>A0ABS7GD39_9BACT</name>
<dbReference type="InterPro" id="IPR038109">
    <property type="entry name" value="DNA_bind_recomb_sf"/>
</dbReference>
<dbReference type="PANTHER" id="PTHR30461:SF2">
    <property type="entry name" value="SERINE RECOMBINASE PINE-RELATED"/>
    <property type="match status" value="1"/>
</dbReference>
<evidence type="ECO:0000256" key="2">
    <source>
        <dbReference type="ARBA" id="ARBA00023172"/>
    </source>
</evidence>
<keyword evidence="5" id="KW-1185">Reference proteome</keyword>
<dbReference type="InterPro" id="IPR006119">
    <property type="entry name" value="Resolv_N"/>
</dbReference>
<dbReference type="InterPro" id="IPR050639">
    <property type="entry name" value="SSR_resolvase"/>
</dbReference>